<evidence type="ECO:0000313" key="1">
    <source>
        <dbReference type="EMBL" id="MDT9002040.1"/>
    </source>
</evidence>
<protein>
    <submittedName>
        <fullName evidence="1">Transporter substrate-binding domain-containing protein</fullName>
    </submittedName>
</protein>
<evidence type="ECO:0000313" key="2">
    <source>
        <dbReference type="Proteomes" id="UP001246372"/>
    </source>
</evidence>
<organism evidence="1 2">
    <name type="scientific">Roseateles aquae</name>
    <dbReference type="NCBI Taxonomy" id="3077235"/>
    <lineage>
        <taxon>Bacteria</taxon>
        <taxon>Pseudomonadati</taxon>
        <taxon>Pseudomonadota</taxon>
        <taxon>Betaproteobacteria</taxon>
        <taxon>Burkholderiales</taxon>
        <taxon>Sphaerotilaceae</taxon>
        <taxon>Roseateles</taxon>
    </lineage>
</organism>
<sequence length="293" mass="33174">MNRQLPLAQRWRCVAGGQVLRLGRCVTFLSVALLMLAGLAQAEERSRVLHLCVDELPLYPWRSNEGHGLAPRGLDFLLIETAAQRLGLRLEIAAQPWKRCQIDLQRGQQDAALGMSFRAERLELGVFPMQDSEAQPDDALRMRRERYSFYKRSDQGLSWDGHRLIGAEGQPLRDLVVGAQAGYSVVEQLRSLGLKVDDGTRSAEANLEKLLRGRVQAVALLAGEGDDLIKRDPRWSQSISRLDPPLVEKSYYLVFSRAFFAAQPQLARQLWAELARVRESADYRRAEAELLRR</sequence>
<comment type="caution">
    <text evidence="1">The sequence shown here is derived from an EMBL/GenBank/DDBJ whole genome shotgun (WGS) entry which is preliminary data.</text>
</comment>
<dbReference type="Proteomes" id="UP001246372">
    <property type="component" value="Unassembled WGS sequence"/>
</dbReference>
<keyword evidence="2" id="KW-1185">Reference proteome</keyword>
<accession>A0ABU3PHI1</accession>
<dbReference type="EMBL" id="JAVXZY010000012">
    <property type="protein sequence ID" value="MDT9002040.1"/>
    <property type="molecule type" value="Genomic_DNA"/>
</dbReference>
<reference evidence="1" key="1">
    <citation type="submission" date="2023-09" db="EMBL/GenBank/DDBJ databases">
        <title>Paucibacter sp. APW11 Genome sequencing and assembly.</title>
        <authorList>
            <person name="Kim I."/>
        </authorList>
    </citation>
    <scope>NUCLEOTIDE SEQUENCE</scope>
    <source>
        <strain evidence="1">APW11</strain>
    </source>
</reference>
<dbReference type="Gene3D" id="3.40.190.10">
    <property type="entry name" value="Periplasmic binding protein-like II"/>
    <property type="match status" value="2"/>
</dbReference>
<dbReference type="SUPFAM" id="SSF53850">
    <property type="entry name" value="Periplasmic binding protein-like II"/>
    <property type="match status" value="1"/>
</dbReference>
<gene>
    <name evidence="1" type="ORF">RQP53_22370</name>
</gene>
<proteinExistence type="predicted"/>
<dbReference type="RefSeq" id="WP_315652923.1">
    <property type="nucleotide sequence ID" value="NZ_JAVXZY010000012.1"/>
</dbReference>
<name>A0ABU3PHI1_9BURK</name>